<dbReference type="EMBL" id="SRYG01000012">
    <property type="protein sequence ID" value="TGY65876.1"/>
    <property type="molecule type" value="Genomic_DNA"/>
</dbReference>
<keyword evidence="2" id="KW-1185">Reference proteome</keyword>
<organism evidence="1 2">
    <name type="scientific">Dubosiella muris</name>
    <dbReference type="NCBI Taxonomy" id="3038133"/>
    <lineage>
        <taxon>Bacteria</taxon>
        <taxon>Bacillati</taxon>
        <taxon>Bacillota</taxon>
        <taxon>Erysipelotrichia</taxon>
        <taxon>Erysipelotrichales</taxon>
        <taxon>Erysipelotrichaceae</taxon>
        <taxon>Dubosiella</taxon>
    </lineage>
</organism>
<name>A0AC61R7K7_9FIRM</name>
<accession>A0AC61R7K7</accession>
<evidence type="ECO:0000313" key="2">
    <source>
        <dbReference type="Proteomes" id="UP000308836"/>
    </source>
</evidence>
<comment type="caution">
    <text evidence="1">The sequence shown here is derived from an EMBL/GenBank/DDBJ whole genome shotgun (WGS) entry which is preliminary data.</text>
</comment>
<gene>
    <name evidence="1" type="ORF">E5336_06905</name>
</gene>
<proteinExistence type="predicted"/>
<reference evidence="1" key="1">
    <citation type="submission" date="2019-04" db="EMBL/GenBank/DDBJ databases">
        <title>Microbes associate with the intestines of laboratory mice.</title>
        <authorList>
            <person name="Navarre W."/>
            <person name="Wong E."/>
            <person name="Huang K."/>
            <person name="Tropini C."/>
            <person name="Ng K."/>
            <person name="Yu B."/>
        </authorList>
    </citation>
    <scope>NUCLEOTIDE SEQUENCE</scope>
    <source>
        <strain evidence="1">NM09_H32</strain>
    </source>
</reference>
<protein>
    <submittedName>
        <fullName evidence="1">GNAT family N-acetyltransferase</fullName>
    </submittedName>
</protein>
<sequence>MIKRKANLTEQEMLAIARAFAWYPNPSASFDGFQDEQMIERYLLLTTSVMKTYCEIYSLDERAYMMISNESSMTPILQYFRLLWGMLWIVGPARVYRQIERGTEAGICQEVELRKKKIPFIHIELLAVRSEHWGEHLMSEMIAFAKAEARRRGCVCILETDERVKRDKYLHLGFVLRRTRTLREGVAIYDMIYDPKQ</sequence>
<evidence type="ECO:0000313" key="1">
    <source>
        <dbReference type="EMBL" id="TGY65876.1"/>
    </source>
</evidence>
<dbReference type="Proteomes" id="UP000308836">
    <property type="component" value="Unassembled WGS sequence"/>
</dbReference>